<name>A0ABT6NFI2_9FIRM</name>
<reference evidence="2 3" key="1">
    <citation type="submission" date="2023-04" db="EMBL/GenBank/DDBJ databases">
        <title>Fusibacter bizertensis strain WBS, isolated from littoral bottom sediments of the Arctic seas - biochemical and genomic analysis.</title>
        <authorList>
            <person name="Brioukhanov A.L."/>
        </authorList>
    </citation>
    <scope>NUCLEOTIDE SEQUENCE [LARGE SCALE GENOMIC DNA]</scope>
    <source>
        <strain evidence="2 3">WBS</strain>
    </source>
</reference>
<proteinExistence type="predicted"/>
<dbReference type="Proteomes" id="UP001158045">
    <property type="component" value="Unassembled WGS sequence"/>
</dbReference>
<feature type="compositionally biased region" description="Low complexity" evidence="1">
    <location>
        <begin position="217"/>
        <end position="230"/>
    </location>
</feature>
<dbReference type="RefSeq" id="WP_281095034.1">
    <property type="nucleotide sequence ID" value="NZ_JARYZI010000009.1"/>
</dbReference>
<keyword evidence="3" id="KW-1185">Reference proteome</keyword>
<dbReference type="PROSITE" id="PS51257">
    <property type="entry name" value="PROKAR_LIPOPROTEIN"/>
    <property type="match status" value="1"/>
</dbReference>
<evidence type="ECO:0000256" key="1">
    <source>
        <dbReference type="SAM" id="MobiDB-lite"/>
    </source>
</evidence>
<sequence>MRKIIITAFLLSIILLTGCEIESTSMKVSDENLIKFLPVLVDEFSGDGDYYHISKNIEIESSKDIKTAVITGEVKNNFIGGTGAEYNYTMRLTVTDEALVQTYSGSRLNESDFDEVVLLKLPLEINRSWTFTTQNKAGQKQKVTATIQDIFNSGKGVKVRYETKDGYFEERTLYEGHGVVDFVRQVMYKDESSVTGYHSAFKIPSSDLGDDLSAIIEPSSNNEVNTSTENTDGEEENEQEFPLKVIEIPVAYYNLILGFEQAWVNYITNESDDLLKFVDVDTPAYIKIDAVERTAETGMSFVKYYPYELSIDGDFIIINIVETFSTEENSNIKNKVSYTISNAATLPKIYDFEVIK</sequence>
<dbReference type="EMBL" id="JARYZI010000009">
    <property type="protein sequence ID" value="MDH8679137.1"/>
    <property type="molecule type" value="Genomic_DNA"/>
</dbReference>
<protein>
    <recommendedName>
        <fullName evidence="4">DUF4179 domain-containing protein</fullName>
    </recommendedName>
</protein>
<organism evidence="2 3">
    <name type="scientific">Fusibacter bizertensis</name>
    <dbReference type="NCBI Taxonomy" id="1488331"/>
    <lineage>
        <taxon>Bacteria</taxon>
        <taxon>Bacillati</taxon>
        <taxon>Bacillota</taxon>
        <taxon>Clostridia</taxon>
        <taxon>Eubacteriales</taxon>
        <taxon>Eubacteriales Family XII. Incertae Sedis</taxon>
        <taxon>Fusibacter</taxon>
    </lineage>
</organism>
<evidence type="ECO:0000313" key="2">
    <source>
        <dbReference type="EMBL" id="MDH8679137.1"/>
    </source>
</evidence>
<comment type="caution">
    <text evidence="2">The sequence shown here is derived from an EMBL/GenBank/DDBJ whole genome shotgun (WGS) entry which is preliminary data.</text>
</comment>
<accession>A0ABT6NFI2</accession>
<gene>
    <name evidence="2" type="ORF">QE109_13335</name>
</gene>
<evidence type="ECO:0008006" key="4">
    <source>
        <dbReference type="Google" id="ProtNLM"/>
    </source>
</evidence>
<feature type="region of interest" description="Disordered" evidence="1">
    <location>
        <begin position="216"/>
        <end position="239"/>
    </location>
</feature>
<evidence type="ECO:0000313" key="3">
    <source>
        <dbReference type="Proteomes" id="UP001158045"/>
    </source>
</evidence>